<name>A0A4P6JQ98_KTERU</name>
<proteinExistence type="predicted"/>
<gene>
    <name evidence="1" type="ORF">EPA93_16225</name>
</gene>
<dbReference type="Proteomes" id="UP000290365">
    <property type="component" value="Chromosome"/>
</dbReference>
<accession>A0A4P6JQ98</accession>
<dbReference type="OrthoDB" id="7067492at2"/>
<evidence type="ECO:0000313" key="1">
    <source>
        <dbReference type="EMBL" id="QBD77454.1"/>
    </source>
</evidence>
<dbReference type="KEGG" id="kbs:EPA93_16225"/>
<protein>
    <submittedName>
        <fullName evidence="1">SRPBCC family protein</fullName>
    </submittedName>
</protein>
<dbReference type="RefSeq" id="WP_129888511.1">
    <property type="nucleotide sequence ID" value="NZ_CP035758.1"/>
</dbReference>
<sequence length="167" mass="18858">MVRNIHTRDLCSSLLEVGQLIDGLASEQDRLWPHESWPAMHFDRPLSVGAVGGHGPLRYTVESYKPGTSICFRFTAPDGFEGTHGFDVSEVRPGLVRLQHTLCMRLKRGACISWPFIYRWLHDALIEDALDRAEAAVTSSSVHRHSWSLWVRLLRRLARAKGGRTVA</sequence>
<dbReference type="AlphaFoldDB" id="A0A4P6JQ98"/>
<evidence type="ECO:0000313" key="2">
    <source>
        <dbReference type="Proteomes" id="UP000290365"/>
    </source>
</evidence>
<keyword evidence="2" id="KW-1185">Reference proteome</keyword>
<dbReference type="EMBL" id="CP035758">
    <property type="protein sequence ID" value="QBD77454.1"/>
    <property type="molecule type" value="Genomic_DNA"/>
</dbReference>
<reference evidence="1 2" key="1">
    <citation type="submission" date="2019-01" db="EMBL/GenBank/DDBJ databases">
        <title>Ktedonosporobacter rubrisoli SCAWS-G2.</title>
        <authorList>
            <person name="Huang Y."/>
            <person name="Yan B."/>
        </authorList>
    </citation>
    <scope>NUCLEOTIDE SEQUENCE [LARGE SCALE GENOMIC DNA]</scope>
    <source>
        <strain evidence="1 2">SCAWS-G2</strain>
    </source>
</reference>
<organism evidence="1 2">
    <name type="scientific">Ktedonosporobacter rubrisoli</name>
    <dbReference type="NCBI Taxonomy" id="2509675"/>
    <lineage>
        <taxon>Bacteria</taxon>
        <taxon>Bacillati</taxon>
        <taxon>Chloroflexota</taxon>
        <taxon>Ktedonobacteria</taxon>
        <taxon>Ktedonobacterales</taxon>
        <taxon>Ktedonosporobacteraceae</taxon>
        <taxon>Ktedonosporobacter</taxon>
    </lineage>
</organism>